<evidence type="ECO:0000259" key="3">
    <source>
        <dbReference type="PROSITE" id="PS50263"/>
    </source>
</evidence>
<dbReference type="InterPro" id="IPR003010">
    <property type="entry name" value="C-N_Hydrolase"/>
</dbReference>
<evidence type="ECO:0000313" key="4">
    <source>
        <dbReference type="EMBL" id="QSE90628.1"/>
    </source>
</evidence>
<reference evidence="4 5" key="2">
    <citation type="journal article" date="2022" name="Arch. Microbiol.">
        <title>Rhodococcus pseudokoreensis sp. nov. isolated from the rhizosphere of young M26 apple rootstocks.</title>
        <authorList>
            <person name="Kampfer P."/>
            <person name="Glaeser S.P."/>
            <person name="Blom J."/>
            <person name="Wolf J."/>
            <person name="Benning S."/>
            <person name="Schloter M."/>
            <person name="Neumann-Schaal M."/>
        </authorList>
    </citation>
    <scope>NUCLEOTIDE SEQUENCE [LARGE SCALE GENOMIC DNA]</scope>
    <source>
        <strain evidence="4 5">R79</strain>
    </source>
</reference>
<dbReference type="PROSITE" id="PS00921">
    <property type="entry name" value="NITRIL_CHT_2"/>
    <property type="match status" value="1"/>
</dbReference>
<dbReference type="CDD" id="cd07564">
    <property type="entry name" value="nitrilases_CHs"/>
    <property type="match status" value="1"/>
</dbReference>
<evidence type="ECO:0000256" key="1">
    <source>
        <dbReference type="ARBA" id="ARBA00008129"/>
    </source>
</evidence>
<dbReference type="GO" id="GO:0016787">
    <property type="term" value="F:hydrolase activity"/>
    <property type="evidence" value="ECO:0007669"/>
    <property type="project" value="UniProtKB-KW"/>
</dbReference>
<sequence length="354" mass="38366">MALQHHSFRAAAVQAAPVFLDLDASIDKAIALVEEAANAGAELVAFPETFLPGYPWHIWLGAPAWAFQFTGRYFDNSLEYGTPEADRLAAAARDNHIMVVMGLSERYQASLYIAQWIIDADGRTIATRRKLKPTHVERTVFGEGDGSDLAVHDTDLGRLGALCCWEHLQPLSKYAMYAQNEQIHIAAWPSFSSDSDESYALGAEVNTSASRVYAVEGGTFVIAPCATVSTEMVELLCTDDMKRQILPAGGGHARIFGPDGRMLHEPLDPSTEGIVYADIDTSVISVAKAAADPAGHYARLDVTRLWIDKTPGDRVITATPAGAGRARSIDRSEFLTDTDLADFTLLDPTAQEPA</sequence>
<accession>A0A974W3F9</accession>
<dbReference type="PROSITE" id="PS00920">
    <property type="entry name" value="NITRIL_CHT_1"/>
    <property type="match status" value="1"/>
</dbReference>
<feature type="active site" description="Proton acceptor" evidence="2">
    <location>
        <position position="48"/>
    </location>
</feature>
<dbReference type="InterPro" id="IPR000132">
    <property type="entry name" value="Nitrilase/CN_hydratase_CS"/>
</dbReference>
<evidence type="ECO:0000256" key="2">
    <source>
        <dbReference type="PROSITE-ProRule" id="PRU10139"/>
    </source>
</evidence>
<dbReference type="EMBL" id="CP070619">
    <property type="protein sequence ID" value="QSE90628.1"/>
    <property type="molecule type" value="Genomic_DNA"/>
</dbReference>
<dbReference type="SUPFAM" id="SSF56317">
    <property type="entry name" value="Carbon-nitrogen hydrolase"/>
    <property type="match status" value="1"/>
</dbReference>
<dbReference type="PANTHER" id="PTHR46044">
    <property type="entry name" value="NITRILASE"/>
    <property type="match status" value="1"/>
</dbReference>
<dbReference type="Pfam" id="PF00795">
    <property type="entry name" value="CN_hydrolase"/>
    <property type="match status" value="1"/>
</dbReference>
<reference evidence="4 5" key="1">
    <citation type="journal article" date="2021" name="Microbiol. Resour. Announc.">
        <title>Complete Genome Sequences of Two Rhodococcus sp. Strains with Large and Linear Chromosomes, Isolated from Apple Rhizosphere.</title>
        <authorList>
            <person name="Benning S."/>
            <person name="Brugnone N."/>
            <person name="Siani R."/>
            <person name="Kublik S."/>
            <person name="Schloter M."/>
            <person name="Rad V."/>
        </authorList>
    </citation>
    <scope>NUCLEOTIDE SEQUENCE [LARGE SCALE GENOMIC DNA]</scope>
    <source>
        <strain evidence="4 5">R79</strain>
    </source>
</reference>
<protein>
    <submittedName>
        <fullName evidence="4">Carbon-nitrogen hydrolase family protein</fullName>
    </submittedName>
</protein>
<dbReference type="InterPro" id="IPR036526">
    <property type="entry name" value="C-N_Hydrolase_sf"/>
</dbReference>
<feature type="domain" description="CN hydrolase" evidence="3">
    <location>
        <begin position="8"/>
        <end position="281"/>
    </location>
</feature>
<keyword evidence="4" id="KW-0378">Hydrolase</keyword>
<organism evidence="4 5">
    <name type="scientific">Rhodococcus pseudokoreensis</name>
    <dbReference type="NCBI Taxonomy" id="2811421"/>
    <lineage>
        <taxon>Bacteria</taxon>
        <taxon>Bacillati</taxon>
        <taxon>Actinomycetota</taxon>
        <taxon>Actinomycetes</taxon>
        <taxon>Mycobacteriales</taxon>
        <taxon>Nocardiaceae</taxon>
        <taxon>Rhodococcus</taxon>
    </lineage>
</organism>
<dbReference type="InterPro" id="IPR044149">
    <property type="entry name" value="Nitrilases_CHs"/>
</dbReference>
<dbReference type="Gene3D" id="3.60.110.10">
    <property type="entry name" value="Carbon-nitrogen hydrolase"/>
    <property type="match status" value="1"/>
</dbReference>
<dbReference type="PROSITE" id="PS50263">
    <property type="entry name" value="CN_HYDROLASE"/>
    <property type="match status" value="1"/>
</dbReference>
<keyword evidence="5" id="KW-1185">Reference proteome</keyword>
<gene>
    <name evidence="4" type="ORF">JWS13_19385</name>
</gene>
<proteinExistence type="inferred from homology"/>
<dbReference type="RefSeq" id="WP_206007054.1">
    <property type="nucleotide sequence ID" value="NZ_CP070619.1"/>
</dbReference>
<comment type="similarity">
    <text evidence="1">Belongs to the carbon-nitrogen hydrolase superfamily. Nitrilase family.</text>
</comment>
<evidence type="ECO:0000313" key="5">
    <source>
        <dbReference type="Proteomes" id="UP000662986"/>
    </source>
</evidence>
<dbReference type="Proteomes" id="UP000662986">
    <property type="component" value="Chromosome"/>
</dbReference>
<dbReference type="PANTHER" id="PTHR46044:SF1">
    <property type="entry name" value="CN HYDROLASE DOMAIN-CONTAINING PROTEIN"/>
    <property type="match status" value="1"/>
</dbReference>
<name>A0A974W3F9_9NOCA</name>